<comment type="caution">
    <text evidence="1">The sequence shown here is derived from an EMBL/GenBank/DDBJ whole genome shotgun (WGS) entry which is preliminary data.</text>
</comment>
<dbReference type="OrthoDB" id="166868at2759"/>
<dbReference type="AlphaFoldDB" id="A0A9W6WZH1"/>
<dbReference type="Proteomes" id="UP001165121">
    <property type="component" value="Unassembled WGS sequence"/>
</dbReference>
<proteinExistence type="predicted"/>
<reference evidence="1" key="1">
    <citation type="submission" date="2023-04" db="EMBL/GenBank/DDBJ databases">
        <title>Phytophthora fragariaefolia NBRC 109709.</title>
        <authorList>
            <person name="Ichikawa N."/>
            <person name="Sato H."/>
            <person name="Tonouchi N."/>
        </authorList>
    </citation>
    <scope>NUCLEOTIDE SEQUENCE</scope>
    <source>
        <strain evidence="1">NBRC 109709</strain>
    </source>
</reference>
<protein>
    <submittedName>
        <fullName evidence="1">Unnamed protein product</fullName>
    </submittedName>
</protein>
<name>A0A9W6WZH1_9STRA</name>
<evidence type="ECO:0000313" key="1">
    <source>
        <dbReference type="EMBL" id="GMF24086.1"/>
    </source>
</evidence>
<dbReference type="EMBL" id="BSXT01000312">
    <property type="protein sequence ID" value="GMF24086.1"/>
    <property type="molecule type" value="Genomic_DNA"/>
</dbReference>
<evidence type="ECO:0000313" key="2">
    <source>
        <dbReference type="Proteomes" id="UP001165121"/>
    </source>
</evidence>
<organism evidence="1 2">
    <name type="scientific">Phytophthora fragariaefolia</name>
    <dbReference type="NCBI Taxonomy" id="1490495"/>
    <lineage>
        <taxon>Eukaryota</taxon>
        <taxon>Sar</taxon>
        <taxon>Stramenopiles</taxon>
        <taxon>Oomycota</taxon>
        <taxon>Peronosporomycetes</taxon>
        <taxon>Peronosporales</taxon>
        <taxon>Peronosporaceae</taxon>
        <taxon>Phytophthora</taxon>
    </lineage>
</organism>
<gene>
    <name evidence="1" type="ORF">Pfra01_000396000</name>
</gene>
<sequence>MRCKGPHKTVVTAEMNSFILQQDECGIPFQLMLSNMRHMSDIIEPKLDYPTLSQITNCGKYLRKLKGTKNSLHAVKHMIRGLAFSPTGDQDKAFFFGDREDADGYPYIGRGADDDLFGVGVTSIALIRFTLFHADATLKLSDLGYP</sequence>
<accession>A0A9W6WZH1</accession>
<keyword evidence="2" id="KW-1185">Reference proteome</keyword>